<keyword evidence="7" id="KW-0805">Transcription regulation</keyword>
<evidence type="ECO:0000256" key="10">
    <source>
        <dbReference type="ARBA" id="ARBA00037178"/>
    </source>
</evidence>
<evidence type="ECO:0000313" key="15">
    <source>
        <dbReference type="EMBL" id="KGM36660.1"/>
    </source>
</evidence>
<evidence type="ECO:0000259" key="14">
    <source>
        <dbReference type="Pfam" id="PF03816"/>
    </source>
</evidence>
<evidence type="ECO:0000256" key="4">
    <source>
        <dbReference type="ARBA" id="ARBA00022692"/>
    </source>
</evidence>
<comment type="subcellular location">
    <subcellularLocation>
        <location evidence="1">Cell membrane</location>
        <topology evidence="1">Single-pass type II membrane protein</topology>
    </subcellularLocation>
</comment>
<dbReference type="NCBIfam" id="TIGR00350">
    <property type="entry name" value="lytR_cpsA_psr"/>
    <property type="match status" value="1"/>
</dbReference>
<reference evidence="15 16" key="1">
    <citation type="submission" date="2014-06" db="EMBL/GenBank/DDBJ databases">
        <authorList>
            <person name="Teng J.L."/>
            <person name="Huang Y."/>
            <person name="Tse H."/>
            <person name="Lau S.K."/>
            <person name="Woo P.C."/>
        </authorList>
    </citation>
    <scope>NUCLEOTIDE SEQUENCE [LARGE SCALE GENOMIC DNA]</scope>
    <source>
        <strain evidence="15 16">HKU4</strain>
    </source>
</reference>
<feature type="transmembrane region" description="Helical" evidence="13">
    <location>
        <begin position="122"/>
        <end position="142"/>
    </location>
</feature>
<keyword evidence="3" id="KW-1003">Cell membrane</keyword>
<dbReference type="EMBL" id="JPEN01000091">
    <property type="protein sequence ID" value="KGM36660.1"/>
    <property type="molecule type" value="Genomic_DNA"/>
</dbReference>
<name>A0A0A0DF14_9STRE</name>
<gene>
    <name evidence="15" type="ORF">SSIN_1592</name>
</gene>
<evidence type="ECO:0000256" key="1">
    <source>
        <dbReference type="ARBA" id="ARBA00004401"/>
    </source>
</evidence>
<dbReference type="Proteomes" id="UP000030019">
    <property type="component" value="Unassembled WGS sequence"/>
</dbReference>
<protein>
    <recommendedName>
        <fullName evidence="11">Regulatory protein MsrR</fullName>
    </recommendedName>
</protein>
<comment type="caution">
    <text evidence="15">The sequence shown here is derived from an EMBL/GenBank/DDBJ whole genome shotgun (WGS) entry which is preliminary data.</text>
</comment>
<keyword evidence="6 13" id="KW-1133">Transmembrane helix</keyword>
<keyword evidence="16" id="KW-1185">Reference proteome</keyword>
<evidence type="ECO:0000256" key="11">
    <source>
        <dbReference type="ARBA" id="ARBA00040752"/>
    </source>
</evidence>
<evidence type="ECO:0000256" key="2">
    <source>
        <dbReference type="ARBA" id="ARBA00006068"/>
    </source>
</evidence>
<evidence type="ECO:0000256" key="3">
    <source>
        <dbReference type="ARBA" id="ARBA00022475"/>
    </source>
</evidence>
<dbReference type="PANTHER" id="PTHR33392">
    <property type="entry name" value="POLYISOPRENYL-TEICHOIC ACID--PEPTIDOGLYCAN TEICHOIC ACID TRANSFERASE TAGU"/>
    <property type="match status" value="1"/>
</dbReference>
<comment type="similarity">
    <text evidence="2">Belongs to the LytR/CpsA/Psr (LCP) family.</text>
</comment>
<dbReference type="RefSeq" id="WP_037617625.1">
    <property type="nucleotide sequence ID" value="NZ_JPEN01000091.1"/>
</dbReference>
<dbReference type="GO" id="GO:0005886">
    <property type="term" value="C:plasma membrane"/>
    <property type="evidence" value="ECO:0007669"/>
    <property type="project" value="UniProtKB-SubCell"/>
</dbReference>
<evidence type="ECO:0000256" key="6">
    <source>
        <dbReference type="ARBA" id="ARBA00022989"/>
    </source>
</evidence>
<feature type="domain" description="Cell envelope-related transcriptional attenuator" evidence="14">
    <location>
        <begin position="189"/>
        <end position="370"/>
    </location>
</feature>
<evidence type="ECO:0000256" key="7">
    <source>
        <dbReference type="ARBA" id="ARBA00023015"/>
    </source>
</evidence>
<dbReference type="PANTHER" id="PTHR33392:SF8">
    <property type="entry name" value="REGULATORY PROTEIN MSRR"/>
    <property type="match status" value="1"/>
</dbReference>
<dbReference type="PATRIC" id="fig|176090.4.peg.1540"/>
<keyword evidence="9" id="KW-0804">Transcription</keyword>
<accession>A0A0A0DF14</accession>
<dbReference type="InterPro" id="IPR004474">
    <property type="entry name" value="LytR_CpsA_psr"/>
</dbReference>
<evidence type="ECO:0000256" key="9">
    <source>
        <dbReference type="ARBA" id="ARBA00023163"/>
    </source>
</evidence>
<organism evidence="15 16">
    <name type="scientific">Streptococcus sinensis</name>
    <dbReference type="NCBI Taxonomy" id="176090"/>
    <lineage>
        <taxon>Bacteria</taxon>
        <taxon>Bacillati</taxon>
        <taxon>Bacillota</taxon>
        <taxon>Bacilli</taxon>
        <taxon>Lactobacillales</taxon>
        <taxon>Streptococcaceae</taxon>
        <taxon>Streptococcus</taxon>
    </lineage>
</organism>
<evidence type="ECO:0000256" key="5">
    <source>
        <dbReference type="ARBA" id="ARBA00022968"/>
    </source>
</evidence>
<keyword evidence="4 13" id="KW-0812">Transmembrane</keyword>
<dbReference type="InterPro" id="IPR050922">
    <property type="entry name" value="LytR/CpsA/Psr_CW_biosynth"/>
</dbReference>
<evidence type="ECO:0000256" key="13">
    <source>
        <dbReference type="SAM" id="Phobius"/>
    </source>
</evidence>
<dbReference type="Pfam" id="PF03816">
    <property type="entry name" value="LytR_cpsA_psr"/>
    <property type="match status" value="1"/>
</dbReference>
<sequence length="453" mass="51332">MRRAENLSHHEQLRLDYLYKNYYYLNDKEKRELSYLRQKAKGNVHESNSRPVADYADSEEDISSSDPIDNVQTDSSGLLPKYPERPSRSRRQKKTKQISSAAVVDQPQPAPKKRRKIRIKRILLWFGIFLLLVLGGMIAMFIKGYTTASAGNSNVTDVEHFDGQDSSDGVNILILGTDGRVGEQSTETRTDSIMVLNVGNKDHKIKLVSFMRDTLIHVDGVSNIYADPSQEDYYDQKLNVAYTFGEQGNHQGADLVRQVLKDHFDIDIKYYALVDFQTFATAIDTLFPNGVSMDAKFSTINGEPVTEVEVPDDLNMKDGVVPNQIIKVGKQQMDGRTLLNYARFRKDDEGDFGRTRRQQEVLTAIFQQVKDPTKLFTGAEALGKVFALTSTNVPSSFLLFNSFSLLLSSRNGVERLTIPENGDWVDTYDMYGGQGLLIDFEAYKERLRQMGLR</sequence>
<dbReference type="eggNOG" id="COG1316">
    <property type="taxonomic scope" value="Bacteria"/>
</dbReference>
<proteinExistence type="inferred from homology"/>
<keyword evidence="5" id="KW-0735">Signal-anchor</keyword>
<dbReference type="STRING" id="176090.SSIN_1592"/>
<dbReference type="AlphaFoldDB" id="A0A0A0DF14"/>
<dbReference type="Gene3D" id="3.40.630.190">
    <property type="entry name" value="LCP protein"/>
    <property type="match status" value="1"/>
</dbReference>
<keyword evidence="8 13" id="KW-0472">Membrane</keyword>
<comment type="function">
    <text evidence="10">Involved in SarA attenuation. Affects resistance to oxacillin and teicoplanin, as well as the synthesis of virulence factors.</text>
</comment>
<evidence type="ECO:0000313" key="16">
    <source>
        <dbReference type="Proteomes" id="UP000030019"/>
    </source>
</evidence>
<evidence type="ECO:0000256" key="12">
    <source>
        <dbReference type="SAM" id="MobiDB-lite"/>
    </source>
</evidence>
<evidence type="ECO:0000256" key="8">
    <source>
        <dbReference type="ARBA" id="ARBA00023136"/>
    </source>
</evidence>
<feature type="region of interest" description="Disordered" evidence="12">
    <location>
        <begin position="40"/>
        <end position="110"/>
    </location>
</feature>